<keyword evidence="2" id="KW-1185">Reference proteome</keyword>
<evidence type="ECO:0000313" key="2">
    <source>
        <dbReference type="Proteomes" id="UP000784294"/>
    </source>
</evidence>
<dbReference type="EMBL" id="CAAALY010246566">
    <property type="protein sequence ID" value="VEL33861.1"/>
    <property type="molecule type" value="Genomic_DNA"/>
</dbReference>
<dbReference type="Proteomes" id="UP000784294">
    <property type="component" value="Unassembled WGS sequence"/>
</dbReference>
<gene>
    <name evidence="1" type="ORF">PXEA_LOCUS27301</name>
</gene>
<name>A0A3S5C418_9PLAT</name>
<comment type="caution">
    <text evidence="1">The sequence shown here is derived from an EMBL/GenBank/DDBJ whole genome shotgun (WGS) entry which is preliminary data.</text>
</comment>
<evidence type="ECO:0000313" key="1">
    <source>
        <dbReference type="EMBL" id="VEL33861.1"/>
    </source>
</evidence>
<organism evidence="1 2">
    <name type="scientific">Protopolystoma xenopodis</name>
    <dbReference type="NCBI Taxonomy" id="117903"/>
    <lineage>
        <taxon>Eukaryota</taxon>
        <taxon>Metazoa</taxon>
        <taxon>Spiralia</taxon>
        <taxon>Lophotrochozoa</taxon>
        <taxon>Platyhelminthes</taxon>
        <taxon>Monogenea</taxon>
        <taxon>Polyopisthocotylea</taxon>
        <taxon>Polystomatidea</taxon>
        <taxon>Polystomatidae</taxon>
        <taxon>Protopolystoma</taxon>
    </lineage>
</organism>
<accession>A0A3S5C418</accession>
<sequence length="121" mass="13211">MPIYSSLFKQSTLDRSSHLTLVRPSLAKASTKPETAVTRAQATSVGLVKEHVRRKVGPCSLFTRGTRIIGLEHSFEDLLGALRMAGVVELESRPRPSNVPSSAIFPFATMLEEPDFAEGND</sequence>
<protein>
    <submittedName>
        <fullName evidence="1">Uncharacterized protein</fullName>
    </submittedName>
</protein>
<proteinExistence type="predicted"/>
<reference evidence="1" key="1">
    <citation type="submission" date="2018-11" db="EMBL/GenBank/DDBJ databases">
        <authorList>
            <consortium name="Pathogen Informatics"/>
        </authorList>
    </citation>
    <scope>NUCLEOTIDE SEQUENCE</scope>
</reference>
<dbReference type="AlphaFoldDB" id="A0A3S5C418"/>